<gene>
    <name evidence="3" type="ORF">PoB_005324900</name>
</gene>
<feature type="compositionally biased region" description="Basic residues" evidence="1">
    <location>
        <begin position="21"/>
        <end position="39"/>
    </location>
</feature>
<feature type="compositionally biased region" description="Low complexity" evidence="1">
    <location>
        <begin position="40"/>
        <end position="56"/>
    </location>
</feature>
<dbReference type="AlphaFoldDB" id="A0AAV4C7Q8"/>
<keyword evidence="2" id="KW-0472">Membrane</keyword>
<feature type="transmembrane region" description="Helical" evidence="2">
    <location>
        <begin position="354"/>
        <end position="373"/>
    </location>
</feature>
<evidence type="ECO:0000256" key="2">
    <source>
        <dbReference type="SAM" id="Phobius"/>
    </source>
</evidence>
<keyword evidence="4" id="KW-1185">Reference proteome</keyword>
<feature type="compositionally biased region" description="Basic and acidic residues" evidence="1">
    <location>
        <begin position="7"/>
        <end position="20"/>
    </location>
</feature>
<feature type="compositionally biased region" description="Basic and acidic residues" evidence="1">
    <location>
        <begin position="129"/>
        <end position="141"/>
    </location>
</feature>
<keyword evidence="2" id="KW-0812">Transmembrane</keyword>
<organism evidence="3 4">
    <name type="scientific">Plakobranchus ocellatus</name>
    <dbReference type="NCBI Taxonomy" id="259542"/>
    <lineage>
        <taxon>Eukaryota</taxon>
        <taxon>Metazoa</taxon>
        <taxon>Spiralia</taxon>
        <taxon>Lophotrochozoa</taxon>
        <taxon>Mollusca</taxon>
        <taxon>Gastropoda</taxon>
        <taxon>Heterobranchia</taxon>
        <taxon>Euthyneura</taxon>
        <taxon>Panpulmonata</taxon>
        <taxon>Sacoglossa</taxon>
        <taxon>Placobranchoidea</taxon>
        <taxon>Plakobranchidae</taxon>
        <taxon>Plakobranchus</taxon>
    </lineage>
</organism>
<feature type="compositionally biased region" description="Basic residues" evidence="1">
    <location>
        <begin position="112"/>
        <end position="128"/>
    </location>
</feature>
<name>A0AAV4C7Q8_9GAST</name>
<reference evidence="3 4" key="1">
    <citation type="journal article" date="2021" name="Elife">
        <title>Chloroplast acquisition without the gene transfer in kleptoplastic sea slugs, Plakobranchus ocellatus.</title>
        <authorList>
            <person name="Maeda T."/>
            <person name="Takahashi S."/>
            <person name="Yoshida T."/>
            <person name="Shimamura S."/>
            <person name="Takaki Y."/>
            <person name="Nagai Y."/>
            <person name="Toyoda A."/>
            <person name="Suzuki Y."/>
            <person name="Arimoto A."/>
            <person name="Ishii H."/>
            <person name="Satoh N."/>
            <person name="Nishiyama T."/>
            <person name="Hasebe M."/>
            <person name="Maruyama T."/>
            <person name="Minagawa J."/>
            <person name="Obokata J."/>
            <person name="Shigenobu S."/>
        </authorList>
    </citation>
    <scope>NUCLEOTIDE SEQUENCE [LARGE SCALE GENOMIC DNA]</scope>
</reference>
<accession>A0AAV4C7Q8</accession>
<dbReference type="Proteomes" id="UP000735302">
    <property type="component" value="Unassembled WGS sequence"/>
</dbReference>
<evidence type="ECO:0000313" key="4">
    <source>
        <dbReference type="Proteomes" id="UP000735302"/>
    </source>
</evidence>
<feature type="compositionally biased region" description="Low complexity" evidence="1">
    <location>
        <begin position="257"/>
        <end position="281"/>
    </location>
</feature>
<sequence length="466" mass="49310">MGCRHSRYGDSEDSRVESLHYKKRRSTKVKRSGRRRKKSAASNSSNTKQKSSISSGTSDPNKSSALSGEEEEDRDVGHLEAERLSRTPSLDRGPLSEEKEEEEFDAIGNGKQKAKNKKGKKVKVKKGQKVRDKEKEKDQRRTQQLFGPGHQQTASNVLSLSVATPASDSSFIGGSLHSSDQRLSSLPARLLAHYKRAFPVWEAADYHFRQDGRGLTLSTLSGAGVVCQCGKGVGFANGAGISFSINNPGIDGGAMTSSSSADTGESSSKQHPTSSSSSSSSTAAAVGISGRTQCRRCSLAAAKRAGLLPNNNNGSLDGGSAAGAAAEDVGGGDNGAAASGASPDVRKLQNNIDAIANFLVLVGLFVCLTVLYLHAANFLVSVDLFVCPVSALCEIPGLSGSVCVSVLWLHADKFLDLPVPNKVVSCFQVLRQARTPVAELEPAMDEPLHTIWRVAIHSATDAPQVY</sequence>
<keyword evidence="2" id="KW-1133">Transmembrane helix</keyword>
<evidence type="ECO:0000256" key="1">
    <source>
        <dbReference type="SAM" id="MobiDB-lite"/>
    </source>
</evidence>
<feature type="region of interest" description="Disordered" evidence="1">
    <location>
        <begin position="254"/>
        <end position="282"/>
    </location>
</feature>
<dbReference type="EMBL" id="BLXT01005858">
    <property type="protein sequence ID" value="GFO26744.1"/>
    <property type="molecule type" value="Genomic_DNA"/>
</dbReference>
<proteinExistence type="predicted"/>
<feature type="region of interest" description="Disordered" evidence="1">
    <location>
        <begin position="1"/>
        <end position="153"/>
    </location>
</feature>
<feature type="compositionally biased region" description="Polar residues" evidence="1">
    <location>
        <begin position="142"/>
        <end position="153"/>
    </location>
</feature>
<feature type="compositionally biased region" description="Basic and acidic residues" evidence="1">
    <location>
        <begin position="75"/>
        <end position="85"/>
    </location>
</feature>
<comment type="caution">
    <text evidence="3">The sequence shown here is derived from an EMBL/GenBank/DDBJ whole genome shotgun (WGS) entry which is preliminary data.</text>
</comment>
<feature type="compositionally biased region" description="Polar residues" evidence="1">
    <location>
        <begin position="57"/>
        <end position="66"/>
    </location>
</feature>
<evidence type="ECO:0000313" key="3">
    <source>
        <dbReference type="EMBL" id="GFO26744.1"/>
    </source>
</evidence>
<protein>
    <submittedName>
        <fullName evidence="3">Uncharacterized protein</fullName>
    </submittedName>
</protein>